<dbReference type="GO" id="GO:0008270">
    <property type="term" value="F:zinc ion binding"/>
    <property type="evidence" value="ECO:0007669"/>
    <property type="project" value="UniProtKB-KW"/>
</dbReference>
<evidence type="ECO:0000256" key="8">
    <source>
        <dbReference type="ARBA" id="ARBA00022989"/>
    </source>
</evidence>
<sequence>MDIRLFATFTTESHAKVEKKHQKRRSSTGECFLNVTSKIQMKKRFSLDFTCLNYFTKNIDTISSNSSPRSQISCRICLDSSRRDELIAPCKCKGSLKFVHKSCLKQWLDACPKQDDEAHFCELCKCKLDIKFRYIWSYRKNCSKNSSLVISMIISFLVIFSLLALIGAKVSSGEMDSMLTTLFVLLALAMMFCFGVTTLSLKSQCLRLSVIDWESA</sequence>
<keyword evidence="8 10" id="KW-1133">Transmembrane helix</keyword>
<keyword evidence="4" id="KW-0479">Metal-binding</keyword>
<feature type="transmembrane region" description="Helical" evidence="10">
    <location>
        <begin position="148"/>
        <end position="166"/>
    </location>
</feature>
<evidence type="ECO:0000256" key="10">
    <source>
        <dbReference type="SAM" id="Phobius"/>
    </source>
</evidence>
<keyword evidence="3 10" id="KW-0812">Transmembrane</keyword>
<comment type="subcellular location">
    <subcellularLocation>
        <location evidence="1">Membrane</location>
        <topology evidence="1">Multi-pass membrane protein</topology>
    </subcellularLocation>
</comment>
<evidence type="ECO:0000259" key="11">
    <source>
        <dbReference type="PROSITE" id="PS51292"/>
    </source>
</evidence>
<evidence type="ECO:0000256" key="7">
    <source>
        <dbReference type="ARBA" id="ARBA00022833"/>
    </source>
</evidence>
<comment type="caution">
    <text evidence="12">The sequence shown here is derived from an EMBL/GenBank/DDBJ whole genome shotgun (WGS) entry which is preliminary data.</text>
</comment>
<keyword evidence="7" id="KW-0862">Zinc</keyword>
<dbReference type="EMBL" id="CAJZBQ010000039">
    <property type="protein sequence ID" value="CAG9325983.1"/>
    <property type="molecule type" value="Genomic_DNA"/>
</dbReference>
<dbReference type="AlphaFoldDB" id="A0AAU9JW81"/>
<evidence type="ECO:0000313" key="12">
    <source>
        <dbReference type="EMBL" id="CAG9325983.1"/>
    </source>
</evidence>
<evidence type="ECO:0000256" key="2">
    <source>
        <dbReference type="ARBA" id="ARBA00022679"/>
    </source>
</evidence>
<dbReference type="SUPFAM" id="SSF57850">
    <property type="entry name" value="RING/U-box"/>
    <property type="match status" value="1"/>
</dbReference>
<evidence type="ECO:0000313" key="13">
    <source>
        <dbReference type="Proteomes" id="UP001162131"/>
    </source>
</evidence>
<evidence type="ECO:0000256" key="4">
    <source>
        <dbReference type="ARBA" id="ARBA00022723"/>
    </source>
</evidence>
<dbReference type="PROSITE" id="PS51292">
    <property type="entry name" value="ZF_RING_CH"/>
    <property type="match status" value="1"/>
</dbReference>
<dbReference type="GO" id="GO:0016567">
    <property type="term" value="P:protein ubiquitination"/>
    <property type="evidence" value="ECO:0007669"/>
    <property type="project" value="TreeGrafter"/>
</dbReference>
<gene>
    <name evidence="12" type="ORF">BSTOLATCC_MIC39763</name>
</gene>
<feature type="domain" description="RING-CH-type" evidence="11">
    <location>
        <begin position="66"/>
        <end position="131"/>
    </location>
</feature>
<reference evidence="12" key="1">
    <citation type="submission" date="2021-09" db="EMBL/GenBank/DDBJ databases">
        <authorList>
            <consortium name="AG Swart"/>
            <person name="Singh M."/>
            <person name="Singh A."/>
            <person name="Seah K."/>
            <person name="Emmerich C."/>
        </authorList>
    </citation>
    <scope>NUCLEOTIDE SEQUENCE</scope>
    <source>
        <strain evidence="12">ATCC30299</strain>
    </source>
</reference>
<dbReference type="Pfam" id="PF12906">
    <property type="entry name" value="RINGv"/>
    <property type="match status" value="1"/>
</dbReference>
<dbReference type="Gene3D" id="3.30.40.10">
    <property type="entry name" value="Zinc/RING finger domain, C3HC4 (zinc finger)"/>
    <property type="match status" value="1"/>
</dbReference>
<evidence type="ECO:0000256" key="1">
    <source>
        <dbReference type="ARBA" id="ARBA00004141"/>
    </source>
</evidence>
<dbReference type="CDD" id="cd16495">
    <property type="entry name" value="RING_CH-C4HC3_MARCH"/>
    <property type="match status" value="1"/>
</dbReference>
<evidence type="ECO:0000256" key="9">
    <source>
        <dbReference type="ARBA" id="ARBA00023136"/>
    </source>
</evidence>
<dbReference type="Proteomes" id="UP001162131">
    <property type="component" value="Unassembled WGS sequence"/>
</dbReference>
<feature type="transmembrane region" description="Helical" evidence="10">
    <location>
        <begin position="178"/>
        <end position="201"/>
    </location>
</feature>
<accession>A0AAU9JW81</accession>
<dbReference type="GO" id="GO:0016020">
    <property type="term" value="C:membrane"/>
    <property type="evidence" value="ECO:0007669"/>
    <property type="project" value="UniProtKB-SubCell"/>
</dbReference>
<keyword evidence="2" id="KW-0808">Transferase</keyword>
<evidence type="ECO:0000256" key="3">
    <source>
        <dbReference type="ARBA" id="ARBA00022692"/>
    </source>
</evidence>
<dbReference type="GO" id="GO:0004842">
    <property type="term" value="F:ubiquitin-protein transferase activity"/>
    <property type="evidence" value="ECO:0007669"/>
    <property type="project" value="TreeGrafter"/>
</dbReference>
<keyword evidence="9 10" id="KW-0472">Membrane</keyword>
<dbReference type="InterPro" id="IPR013083">
    <property type="entry name" value="Znf_RING/FYVE/PHD"/>
</dbReference>
<keyword evidence="13" id="KW-1185">Reference proteome</keyword>
<proteinExistence type="predicted"/>
<dbReference type="SMART" id="SM00744">
    <property type="entry name" value="RINGv"/>
    <property type="match status" value="1"/>
</dbReference>
<dbReference type="InterPro" id="IPR011016">
    <property type="entry name" value="Znf_RING-CH"/>
</dbReference>
<protein>
    <recommendedName>
        <fullName evidence="11">RING-CH-type domain-containing protein</fullName>
    </recommendedName>
</protein>
<organism evidence="12 13">
    <name type="scientific">Blepharisma stoltei</name>
    <dbReference type="NCBI Taxonomy" id="1481888"/>
    <lineage>
        <taxon>Eukaryota</taxon>
        <taxon>Sar</taxon>
        <taxon>Alveolata</taxon>
        <taxon>Ciliophora</taxon>
        <taxon>Postciliodesmatophora</taxon>
        <taxon>Heterotrichea</taxon>
        <taxon>Heterotrichida</taxon>
        <taxon>Blepharismidae</taxon>
        <taxon>Blepharisma</taxon>
    </lineage>
</organism>
<dbReference type="PANTHER" id="PTHR46065">
    <property type="entry name" value="E3 UBIQUITIN-PROTEIN LIGASE MARCH 2/3 FAMILY MEMBER"/>
    <property type="match status" value="1"/>
</dbReference>
<keyword evidence="5" id="KW-0863">Zinc-finger</keyword>
<name>A0AAU9JW81_9CILI</name>
<evidence type="ECO:0000256" key="6">
    <source>
        <dbReference type="ARBA" id="ARBA00022786"/>
    </source>
</evidence>
<keyword evidence="6" id="KW-0833">Ubl conjugation pathway</keyword>
<evidence type="ECO:0000256" key="5">
    <source>
        <dbReference type="ARBA" id="ARBA00022771"/>
    </source>
</evidence>
<dbReference type="PANTHER" id="PTHR46065:SF6">
    <property type="entry name" value="RING FINGER CONTAINING PROTEIN, PUTATIVE-RELATED"/>
    <property type="match status" value="1"/>
</dbReference>